<dbReference type="InterPro" id="IPR050430">
    <property type="entry name" value="Peptidase_S1"/>
</dbReference>
<dbReference type="SMART" id="SM00020">
    <property type="entry name" value="Tryp_SPc"/>
    <property type="match status" value="1"/>
</dbReference>
<dbReference type="GO" id="GO:0004252">
    <property type="term" value="F:serine-type endopeptidase activity"/>
    <property type="evidence" value="ECO:0007669"/>
    <property type="project" value="InterPro"/>
</dbReference>
<protein>
    <submittedName>
        <fullName evidence="5">Peptidase S1 and S6 chymotrypsin/Hap</fullName>
    </submittedName>
</protein>
<dbReference type="Pfam" id="PF00089">
    <property type="entry name" value="Trypsin"/>
    <property type="match status" value="1"/>
</dbReference>
<reference evidence="5 6" key="1">
    <citation type="journal article" date="2009" name="Stand. Genomic Sci.">
        <title>Complete genome sequence of Stackebrandtia nassauensis type strain (LLR-40K-21).</title>
        <authorList>
            <person name="Munk C."/>
            <person name="Lapidus A."/>
            <person name="Copeland A."/>
            <person name="Jando M."/>
            <person name="Mayilraj S."/>
            <person name="Glavina Del Rio T."/>
            <person name="Nolan M."/>
            <person name="Chen F."/>
            <person name="Lucas S."/>
            <person name="Tice H."/>
            <person name="Cheng J.F."/>
            <person name="Han C."/>
            <person name="Detter J.C."/>
            <person name="Bruce D."/>
            <person name="Goodwin L."/>
            <person name="Chain P."/>
            <person name="Pitluck S."/>
            <person name="Goker M."/>
            <person name="Ovchinikova G."/>
            <person name="Pati A."/>
            <person name="Ivanova N."/>
            <person name="Mavromatis K."/>
            <person name="Chen A."/>
            <person name="Palaniappan K."/>
            <person name="Land M."/>
            <person name="Hauser L."/>
            <person name="Chang Y.J."/>
            <person name="Jeffries C.D."/>
            <person name="Bristow J."/>
            <person name="Eisen J.A."/>
            <person name="Markowitz V."/>
            <person name="Hugenholtz P."/>
            <person name="Kyrpides N.C."/>
            <person name="Klenk H.P."/>
        </authorList>
    </citation>
    <scope>NUCLEOTIDE SEQUENCE [LARGE SCALE GENOMIC DNA]</scope>
    <source>
        <strain evidence="6">DSM 44728 / CIP 108903 / NRRL B-16338 / NBRC 102104 / LLR-40K-21</strain>
    </source>
</reference>
<dbReference type="OrthoDB" id="3657335at2"/>
<dbReference type="HOGENOM" id="CLU_006842_7_5_11"/>
<accession>D3Q615</accession>
<feature type="chain" id="PRO_5003049572" evidence="3">
    <location>
        <begin position="28"/>
        <end position="277"/>
    </location>
</feature>
<evidence type="ECO:0000259" key="4">
    <source>
        <dbReference type="PROSITE" id="PS50240"/>
    </source>
</evidence>
<dbReference type="EMBL" id="CP001778">
    <property type="protein sequence ID" value="ADD40314.1"/>
    <property type="molecule type" value="Genomic_DNA"/>
</dbReference>
<keyword evidence="2" id="KW-1015">Disulfide bond</keyword>
<dbReference type="RefSeq" id="WP_013015885.1">
    <property type="nucleotide sequence ID" value="NC_013947.1"/>
</dbReference>
<evidence type="ECO:0000256" key="3">
    <source>
        <dbReference type="SAM" id="SignalP"/>
    </source>
</evidence>
<dbReference type="InterPro" id="IPR001254">
    <property type="entry name" value="Trypsin_dom"/>
</dbReference>
<dbReference type="Proteomes" id="UP000000844">
    <property type="component" value="Chromosome"/>
</dbReference>
<dbReference type="eggNOG" id="COG5640">
    <property type="taxonomic scope" value="Bacteria"/>
</dbReference>
<evidence type="ECO:0000313" key="5">
    <source>
        <dbReference type="EMBL" id="ADD40314.1"/>
    </source>
</evidence>
<dbReference type="Gene3D" id="2.40.10.10">
    <property type="entry name" value="Trypsin-like serine proteases"/>
    <property type="match status" value="1"/>
</dbReference>
<evidence type="ECO:0000313" key="6">
    <source>
        <dbReference type="Proteomes" id="UP000000844"/>
    </source>
</evidence>
<dbReference type="GO" id="GO:0006508">
    <property type="term" value="P:proteolysis"/>
    <property type="evidence" value="ECO:0007669"/>
    <property type="project" value="InterPro"/>
</dbReference>
<dbReference type="PANTHER" id="PTHR24276:SF98">
    <property type="entry name" value="FI18310P1-RELATED"/>
    <property type="match status" value="1"/>
</dbReference>
<dbReference type="InterPro" id="IPR001314">
    <property type="entry name" value="Peptidase_S1A"/>
</dbReference>
<dbReference type="CDD" id="cd00190">
    <property type="entry name" value="Tryp_SPc"/>
    <property type="match status" value="1"/>
</dbReference>
<dbReference type="FunFam" id="2.40.10.10:FF:000068">
    <property type="entry name" value="transmembrane protease serine 2"/>
    <property type="match status" value="1"/>
</dbReference>
<dbReference type="PANTHER" id="PTHR24276">
    <property type="entry name" value="POLYSERASE-RELATED"/>
    <property type="match status" value="1"/>
</dbReference>
<dbReference type="InterPro" id="IPR018114">
    <property type="entry name" value="TRYPSIN_HIS"/>
</dbReference>
<feature type="signal peptide" evidence="3">
    <location>
        <begin position="1"/>
        <end position="27"/>
    </location>
</feature>
<dbReference type="KEGG" id="sna:Snas_0600"/>
<proteinExistence type="inferred from homology"/>
<name>D3Q615_STANL</name>
<keyword evidence="3" id="KW-0732">Signal</keyword>
<dbReference type="InterPro" id="IPR043504">
    <property type="entry name" value="Peptidase_S1_PA_chymotrypsin"/>
</dbReference>
<dbReference type="STRING" id="446470.Snas_0600"/>
<keyword evidence="6" id="KW-1185">Reference proteome</keyword>
<dbReference type="PRINTS" id="PR00722">
    <property type="entry name" value="CHYMOTRYPSIN"/>
</dbReference>
<dbReference type="PROSITE" id="PS50240">
    <property type="entry name" value="TRYPSIN_DOM"/>
    <property type="match status" value="1"/>
</dbReference>
<dbReference type="SUPFAM" id="SSF50494">
    <property type="entry name" value="Trypsin-like serine proteases"/>
    <property type="match status" value="1"/>
</dbReference>
<dbReference type="PROSITE" id="PS00134">
    <property type="entry name" value="TRYPSIN_HIS"/>
    <property type="match status" value="1"/>
</dbReference>
<sequence length="277" mass="29663">MRRKFALTAAAVVVAVAALGVGGMAYADREYGSGNGDDASTKIIGGQPASEEYKFHASMQYKEPGERPNPQRCGGSLIAPEWVLTAAHCVSKVEDGALLNPADYHIRIGSNDNLAGEQIEIESFTTHPYWATDNESVADIALIKLKTAAKEKPVAMSGHPSGDKPIRIIGWGRTDRDDPNSISQQAQELDTTLLNFDDCKFGEPGFDISPGDLCVDTPDGKAGPCSGDSGSPAMHKVGDQWRIFGITSRGGGDKCLSTPEVYTNIDWWSDWIAETTG</sequence>
<organism evidence="5 6">
    <name type="scientific">Stackebrandtia nassauensis (strain DSM 44728 / CIP 108903 / NRRL B-16338 / NBRC 102104 / LLR-40K-21)</name>
    <dbReference type="NCBI Taxonomy" id="446470"/>
    <lineage>
        <taxon>Bacteria</taxon>
        <taxon>Bacillati</taxon>
        <taxon>Actinomycetota</taxon>
        <taxon>Actinomycetes</taxon>
        <taxon>Glycomycetales</taxon>
        <taxon>Glycomycetaceae</taxon>
        <taxon>Stackebrandtia</taxon>
    </lineage>
</organism>
<feature type="domain" description="Peptidase S1" evidence="4">
    <location>
        <begin position="43"/>
        <end position="277"/>
    </location>
</feature>
<evidence type="ECO:0000256" key="1">
    <source>
        <dbReference type="ARBA" id="ARBA00007664"/>
    </source>
</evidence>
<dbReference type="AlphaFoldDB" id="D3Q615"/>
<evidence type="ECO:0000256" key="2">
    <source>
        <dbReference type="ARBA" id="ARBA00023157"/>
    </source>
</evidence>
<dbReference type="InterPro" id="IPR009003">
    <property type="entry name" value="Peptidase_S1_PA"/>
</dbReference>
<comment type="similarity">
    <text evidence="1">Belongs to the peptidase S1 family.</text>
</comment>
<gene>
    <name evidence="5" type="ordered locus">Snas_0600</name>
</gene>